<organism evidence="2 3">
    <name type="scientific">Glossina austeni</name>
    <name type="common">Savannah tsetse fly</name>
    <dbReference type="NCBI Taxonomy" id="7395"/>
    <lineage>
        <taxon>Eukaryota</taxon>
        <taxon>Metazoa</taxon>
        <taxon>Ecdysozoa</taxon>
        <taxon>Arthropoda</taxon>
        <taxon>Hexapoda</taxon>
        <taxon>Insecta</taxon>
        <taxon>Pterygota</taxon>
        <taxon>Neoptera</taxon>
        <taxon>Endopterygota</taxon>
        <taxon>Diptera</taxon>
        <taxon>Brachycera</taxon>
        <taxon>Muscomorpha</taxon>
        <taxon>Hippoboscoidea</taxon>
        <taxon>Glossinidae</taxon>
        <taxon>Glossina</taxon>
    </lineage>
</organism>
<keyword evidence="1" id="KW-1133">Transmembrane helix</keyword>
<keyword evidence="3" id="KW-1185">Reference proteome</keyword>
<evidence type="ECO:0000256" key="1">
    <source>
        <dbReference type="SAM" id="Phobius"/>
    </source>
</evidence>
<proteinExistence type="predicted"/>
<protein>
    <submittedName>
        <fullName evidence="2">Uncharacterized protein</fullName>
    </submittedName>
</protein>
<keyword evidence="1" id="KW-0812">Transmembrane</keyword>
<evidence type="ECO:0000313" key="3">
    <source>
        <dbReference type="Proteomes" id="UP000078200"/>
    </source>
</evidence>
<keyword evidence="1" id="KW-0472">Membrane</keyword>
<dbReference type="VEuPathDB" id="VectorBase:GAUT011407"/>
<feature type="transmembrane region" description="Helical" evidence="1">
    <location>
        <begin position="304"/>
        <end position="324"/>
    </location>
</feature>
<evidence type="ECO:0000313" key="2">
    <source>
        <dbReference type="EnsemblMetazoa" id="GAUT011407-PA"/>
    </source>
</evidence>
<sequence>MTGSNLALKKVYYKPVLKSLMPKLAIISTRFLTSEFSSADNFLNVLNNTFVLSPSLERFKMPGPIFSLEKIGCCGSQNFGAAPTIFGMDLLEVDSKVHSLCWSCLGDLKFYYGFYNKLRSVNSNFKYLYQEGLSNVLQYVEDENLPEDDLSSLLIQNFLKVDSQYMLEEPACMGLFLKTNESSLLNTTESRVVSRDNIALMLTKFFPSTLKNRAKSDETEWLHSLLLLMVDYKVVKVMDLRNLKTFEYDEFNTKTDGIYKCQYCPQALSILTVLLSDADQVEILIATFRKEYERRQRPKPVYIIRWWISLHTICLFIACWFDVFNSFKINHDFSGDLNLCCK</sequence>
<dbReference type="Proteomes" id="UP000078200">
    <property type="component" value="Unassembled WGS sequence"/>
</dbReference>
<dbReference type="AlphaFoldDB" id="A0A1A9UPQ8"/>
<dbReference type="EnsemblMetazoa" id="GAUT011407-RA">
    <property type="protein sequence ID" value="GAUT011407-PA"/>
    <property type="gene ID" value="GAUT011407"/>
</dbReference>
<name>A0A1A9UPQ8_GLOAU</name>
<dbReference type="STRING" id="7395.A0A1A9UPQ8"/>
<accession>A0A1A9UPQ8</accession>
<reference evidence="2" key="1">
    <citation type="submission" date="2020-05" db="UniProtKB">
        <authorList>
            <consortium name="EnsemblMetazoa"/>
        </authorList>
    </citation>
    <scope>IDENTIFICATION</scope>
    <source>
        <strain evidence="2">TTRI</strain>
    </source>
</reference>